<keyword evidence="2" id="KW-1133">Transmembrane helix</keyword>
<feature type="transmembrane region" description="Helical" evidence="2">
    <location>
        <begin position="175"/>
        <end position="194"/>
    </location>
</feature>
<dbReference type="Proteomes" id="UP000095447">
    <property type="component" value="Unassembled WGS sequence"/>
</dbReference>
<keyword evidence="2" id="KW-0472">Membrane</keyword>
<feature type="transmembrane region" description="Helical" evidence="2">
    <location>
        <begin position="150"/>
        <end position="169"/>
    </location>
</feature>
<gene>
    <name evidence="3" type="ORF">ERS852395_00591</name>
</gene>
<evidence type="ECO:0000256" key="1">
    <source>
        <dbReference type="SAM" id="MobiDB-lite"/>
    </source>
</evidence>
<feature type="transmembrane region" description="Helical" evidence="2">
    <location>
        <begin position="106"/>
        <end position="129"/>
    </location>
</feature>
<accession>A0A173XPM1</accession>
<evidence type="ECO:0000256" key="2">
    <source>
        <dbReference type="SAM" id="Phobius"/>
    </source>
</evidence>
<dbReference type="AlphaFoldDB" id="A0A173XPM1"/>
<feature type="transmembrane region" description="Helical" evidence="2">
    <location>
        <begin position="71"/>
        <end position="91"/>
    </location>
</feature>
<dbReference type="Pfam" id="PF04854">
    <property type="entry name" value="DUF624"/>
    <property type="match status" value="1"/>
</dbReference>
<sequence>MDRLFNMDNKFFTVMGRVADLIMLNVVFLICCLPIVTIGASLTALHYVTLKMTRNEESYIIRSFFKSFKQNFKQATVINLIMLAVAAILYMDLRIVGNIGGTMSQVLYIVFFAFGILYMMVFLYIYPVLAKFYNSIKNTFRNAFLMAIRHLPYTVLMAVITLLPAGVFFIKSFRIQSMAIMLLCMFGFALEAFINGHFLVKIFDNYIPADADTQDTDLQNGNSAETSSTENDHTV</sequence>
<keyword evidence="2" id="KW-0812">Transmembrane</keyword>
<dbReference type="InterPro" id="IPR006938">
    <property type="entry name" value="DUF624"/>
</dbReference>
<feature type="transmembrane region" description="Helical" evidence="2">
    <location>
        <begin position="22"/>
        <end position="50"/>
    </location>
</feature>
<protein>
    <submittedName>
        <fullName evidence="3">Predicted integral membrane protein</fullName>
    </submittedName>
</protein>
<evidence type="ECO:0000313" key="3">
    <source>
        <dbReference type="EMBL" id="CUN52896.1"/>
    </source>
</evidence>
<organism evidence="3 4">
    <name type="scientific">Blautia obeum</name>
    <dbReference type="NCBI Taxonomy" id="40520"/>
    <lineage>
        <taxon>Bacteria</taxon>
        <taxon>Bacillati</taxon>
        <taxon>Bacillota</taxon>
        <taxon>Clostridia</taxon>
        <taxon>Lachnospirales</taxon>
        <taxon>Lachnospiraceae</taxon>
        <taxon>Blautia</taxon>
    </lineage>
</organism>
<reference evidence="3 4" key="1">
    <citation type="submission" date="2015-09" db="EMBL/GenBank/DDBJ databases">
        <authorList>
            <consortium name="Pathogen Informatics"/>
        </authorList>
    </citation>
    <scope>NUCLEOTIDE SEQUENCE [LARGE SCALE GENOMIC DNA]</scope>
    <source>
        <strain evidence="3 4">2789STDY5608838</strain>
    </source>
</reference>
<dbReference type="RefSeq" id="WP_055052675.1">
    <property type="nucleotide sequence ID" value="NZ_CYZA01000002.1"/>
</dbReference>
<feature type="compositionally biased region" description="Polar residues" evidence="1">
    <location>
        <begin position="216"/>
        <end position="229"/>
    </location>
</feature>
<evidence type="ECO:0000313" key="4">
    <source>
        <dbReference type="Proteomes" id="UP000095447"/>
    </source>
</evidence>
<feature type="region of interest" description="Disordered" evidence="1">
    <location>
        <begin position="216"/>
        <end position="235"/>
    </location>
</feature>
<proteinExistence type="predicted"/>
<name>A0A173XPM1_9FIRM</name>
<dbReference type="EMBL" id="CYZA01000002">
    <property type="protein sequence ID" value="CUN52896.1"/>
    <property type="molecule type" value="Genomic_DNA"/>
</dbReference>